<dbReference type="PROSITE" id="PS00344">
    <property type="entry name" value="GATA_ZN_FINGER_1"/>
    <property type="match status" value="1"/>
</dbReference>
<dbReference type="GO" id="GO:0000978">
    <property type="term" value="F:RNA polymerase II cis-regulatory region sequence-specific DNA binding"/>
    <property type="evidence" value="ECO:0007669"/>
    <property type="project" value="TreeGrafter"/>
</dbReference>
<dbReference type="GO" id="GO:0000981">
    <property type="term" value="F:DNA-binding transcription factor activity, RNA polymerase II-specific"/>
    <property type="evidence" value="ECO:0007669"/>
    <property type="project" value="TreeGrafter"/>
</dbReference>
<evidence type="ECO:0000256" key="5">
    <source>
        <dbReference type="ARBA" id="ARBA00023015"/>
    </source>
</evidence>
<keyword evidence="2" id="KW-0479">Metal-binding</keyword>
<keyword evidence="7" id="KW-0539">Nucleus</keyword>
<feature type="domain" description="GATA-type" evidence="9">
    <location>
        <begin position="6"/>
        <end position="46"/>
    </location>
</feature>
<dbReference type="GO" id="GO:0045944">
    <property type="term" value="P:positive regulation of transcription by RNA polymerase II"/>
    <property type="evidence" value="ECO:0007669"/>
    <property type="project" value="TreeGrafter"/>
</dbReference>
<dbReference type="SUPFAM" id="SSF57716">
    <property type="entry name" value="Glucocorticoid receptor-like (DNA-binding domain)"/>
    <property type="match status" value="1"/>
</dbReference>
<evidence type="ECO:0000256" key="7">
    <source>
        <dbReference type="ARBA" id="ARBA00023242"/>
    </source>
</evidence>
<dbReference type="AlphaFoldDB" id="A0A0R3R422"/>
<evidence type="ECO:0000256" key="3">
    <source>
        <dbReference type="ARBA" id="ARBA00022771"/>
    </source>
</evidence>
<dbReference type="CDD" id="cd00202">
    <property type="entry name" value="ZnF_GATA"/>
    <property type="match status" value="1"/>
</dbReference>
<evidence type="ECO:0000256" key="6">
    <source>
        <dbReference type="ARBA" id="ARBA00023163"/>
    </source>
</evidence>
<name>A0A0R3R422_9BILA</name>
<dbReference type="PRINTS" id="PR00619">
    <property type="entry name" value="GATAZNFINGER"/>
</dbReference>
<dbReference type="InterPro" id="IPR013088">
    <property type="entry name" value="Znf_NHR/GATA"/>
</dbReference>
<keyword evidence="5" id="KW-0805">Transcription regulation</keyword>
<dbReference type="Gene3D" id="3.30.50.10">
    <property type="entry name" value="Erythroid Transcription Factor GATA-1, subunit A"/>
    <property type="match status" value="1"/>
</dbReference>
<dbReference type="Pfam" id="PF00320">
    <property type="entry name" value="GATA"/>
    <property type="match status" value="1"/>
</dbReference>
<evidence type="ECO:0000256" key="4">
    <source>
        <dbReference type="ARBA" id="ARBA00022833"/>
    </source>
</evidence>
<dbReference type="PROSITE" id="PS50114">
    <property type="entry name" value="GATA_ZN_FINGER_2"/>
    <property type="match status" value="1"/>
</dbReference>
<organism evidence="10">
    <name type="scientific">Brugia timori</name>
    <dbReference type="NCBI Taxonomy" id="42155"/>
    <lineage>
        <taxon>Eukaryota</taxon>
        <taxon>Metazoa</taxon>
        <taxon>Ecdysozoa</taxon>
        <taxon>Nematoda</taxon>
        <taxon>Chromadorea</taxon>
        <taxon>Rhabditida</taxon>
        <taxon>Spirurina</taxon>
        <taxon>Spiruromorpha</taxon>
        <taxon>Filarioidea</taxon>
        <taxon>Onchocercidae</taxon>
        <taxon>Brugia</taxon>
    </lineage>
</organism>
<dbReference type="WBParaSite" id="BTMF_0001476201-mRNA-1">
    <property type="protein sequence ID" value="BTMF_0001476201-mRNA-1"/>
    <property type="gene ID" value="BTMF_0001476201"/>
</dbReference>
<dbReference type="STRING" id="42155.A0A0R3R422"/>
<evidence type="ECO:0000256" key="8">
    <source>
        <dbReference type="PROSITE-ProRule" id="PRU00094"/>
    </source>
</evidence>
<dbReference type="PANTHER" id="PTHR10071:SF328">
    <property type="entry name" value="TRANSCRIPTION FACTOR ELT-1-RELATED"/>
    <property type="match status" value="1"/>
</dbReference>
<evidence type="ECO:0000259" key="9">
    <source>
        <dbReference type="PROSITE" id="PS50114"/>
    </source>
</evidence>
<dbReference type="GO" id="GO:0005634">
    <property type="term" value="C:nucleus"/>
    <property type="evidence" value="ECO:0007669"/>
    <property type="project" value="UniProtKB-SubCell"/>
</dbReference>
<dbReference type="GO" id="GO:0045165">
    <property type="term" value="P:cell fate commitment"/>
    <property type="evidence" value="ECO:0007669"/>
    <property type="project" value="TreeGrafter"/>
</dbReference>
<accession>A0A0R3R422</accession>
<dbReference type="InterPro" id="IPR039355">
    <property type="entry name" value="Transcription_factor_GATA"/>
</dbReference>
<dbReference type="InterPro" id="IPR000679">
    <property type="entry name" value="Znf_GATA"/>
</dbReference>
<keyword evidence="6" id="KW-0804">Transcription</keyword>
<sequence>LQSAQKRTGIECVNCKTNNTTLWRRNSLGQPVCNACGLYHKLHNVSYFKPSIQKWNRNGRCKLIFMETSALERRHVKCMVKIIVIIKQSHDIAEHEAKAISKFSKSKRKYAVVHLLG</sequence>
<evidence type="ECO:0000256" key="1">
    <source>
        <dbReference type="ARBA" id="ARBA00004123"/>
    </source>
</evidence>
<evidence type="ECO:0000256" key="2">
    <source>
        <dbReference type="ARBA" id="ARBA00022723"/>
    </source>
</evidence>
<protein>
    <submittedName>
        <fullName evidence="10">GATA-type domain-containing protein</fullName>
    </submittedName>
</protein>
<dbReference type="SMART" id="SM00401">
    <property type="entry name" value="ZnF_GATA"/>
    <property type="match status" value="1"/>
</dbReference>
<dbReference type="GO" id="GO:0008270">
    <property type="term" value="F:zinc ion binding"/>
    <property type="evidence" value="ECO:0007669"/>
    <property type="project" value="UniProtKB-KW"/>
</dbReference>
<comment type="subcellular location">
    <subcellularLocation>
        <location evidence="1">Nucleus</location>
    </subcellularLocation>
</comment>
<keyword evidence="4" id="KW-0862">Zinc</keyword>
<proteinExistence type="predicted"/>
<evidence type="ECO:0000313" key="10">
    <source>
        <dbReference type="WBParaSite" id="BTMF_0001476201-mRNA-1"/>
    </source>
</evidence>
<keyword evidence="3 8" id="KW-0863">Zinc-finger</keyword>
<dbReference type="GO" id="GO:0000122">
    <property type="term" value="P:negative regulation of transcription by RNA polymerase II"/>
    <property type="evidence" value="ECO:0007669"/>
    <property type="project" value="TreeGrafter"/>
</dbReference>
<reference evidence="10" key="1">
    <citation type="submission" date="2017-02" db="UniProtKB">
        <authorList>
            <consortium name="WormBaseParasite"/>
        </authorList>
    </citation>
    <scope>IDENTIFICATION</scope>
</reference>
<dbReference type="PANTHER" id="PTHR10071">
    <property type="entry name" value="TRANSCRIPTION FACTOR GATA FAMILY MEMBER"/>
    <property type="match status" value="1"/>
</dbReference>